<dbReference type="InterPro" id="IPR010721">
    <property type="entry name" value="UstE-like"/>
</dbReference>
<organism evidence="2 3">
    <name type="scientific">Catenulispora subtropica</name>
    <dbReference type="NCBI Taxonomy" id="450798"/>
    <lineage>
        <taxon>Bacteria</taxon>
        <taxon>Bacillati</taxon>
        <taxon>Actinomycetota</taxon>
        <taxon>Actinomycetes</taxon>
        <taxon>Catenulisporales</taxon>
        <taxon>Catenulisporaceae</taxon>
        <taxon>Catenulispora</taxon>
    </lineage>
</organism>
<dbReference type="EMBL" id="BAAAQM010000044">
    <property type="protein sequence ID" value="GAA1990847.1"/>
    <property type="molecule type" value="Genomic_DNA"/>
</dbReference>
<dbReference type="Pfam" id="PF06966">
    <property type="entry name" value="DUF1295"/>
    <property type="match status" value="1"/>
</dbReference>
<accession>A0ABN2SQU6</accession>
<dbReference type="Gene3D" id="1.20.120.1630">
    <property type="match status" value="1"/>
</dbReference>
<sequence>MHGDSGWSFPATSALDAAVLLALFSGVFLVGWARARHRYVDAVWGSAFALVAVVTLTLSGGHGDTARKVLLTACTVIWGLRLSVHIAWRGRGAPEDPRYAAMLSRAGGNPAWAAYTRVYLLQALLVWFISLPVQAGMFASGRSAVGTVLLAAGFGLWLLGLGFESVGDWQLARFKADPANRGRLMASGLWRYTRHPNYFGDACVWWGLFLIAAGAWPAALTVASPVLMTWLLVAGSGKPLVEAHLSETRPGYADYAARTSSFLPRRPKAKD</sequence>
<dbReference type="Proteomes" id="UP001499854">
    <property type="component" value="Unassembled WGS sequence"/>
</dbReference>
<feature type="transmembrane region" description="Helical" evidence="1">
    <location>
        <begin position="204"/>
        <end position="233"/>
    </location>
</feature>
<protein>
    <submittedName>
        <fullName evidence="2">DUF1295 domain-containing protein</fullName>
    </submittedName>
</protein>
<evidence type="ECO:0000313" key="3">
    <source>
        <dbReference type="Proteomes" id="UP001499854"/>
    </source>
</evidence>
<keyword evidence="3" id="KW-1185">Reference proteome</keyword>
<feature type="transmembrane region" description="Helical" evidence="1">
    <location>
        <begin position="143"/>
        <end position="163"/>
    </location>
</feature>
<dbReference type="PANTHER" id="PTHR32251:SF17">
    <property type="entry name" value="STEROID 5-ALPHA REDUCTASE C-TERMINAL DOMAIN-CONTAINING PROTEIN"/>
    <property type="match status" value="1"/>
</dbReference>
<name>A0ABN2SQU6_9ACTN</name>
<feature type="transmembrane region" description="Helical" evidence="1">
    <location>
        <begin position="39"/>
        <end position="58"/>
    </location>
</feature>
<evidence type="ECO:0000313" key="2">
    <source>
        <dbReference type="EMBL" id="GAA1990847.1"/>
    </source>
</evidence>
<dbReference type="PROSITE" id="PS50244">
    <property type="entry name" value="S5A_REDUCTASE"/>
    <property type="match status" value="1"/>
</dbReference>
<feature type="transmembrane region" description="Helical" evidence="1">
    <location>
        <begin position="112"/>
        <end position="131"/>
    </location>
</feature>
<feature type="transmembrane region" description="Helical" evidence="1">
    <location>
        <begin position="12"/>
        <end position="33"/>
    </location>
</feature>
<keyword evidence="1" id="KW-1133">Transmembrane helix</keyword>
<dbReference type="PANTHER" id="PTHR32251">
    <property type="entry name" value="3-OXO-5-ALPHA-STEROID 4-DEHYDROGENASE"/>
    <property type="match status" value="1"/>
</dbReference>
<evidence type="ECO:0000256" key="1">
    <source>
        <dbReference type="SAM" id="Phobius"/>
    </source>
</evidence>
<proteinExistence type="predicted"/>
<dbReference type="RefSeq" id="WP_425558796.1">
    <property type="nucleotide sequence ID" value="NZ_BAAAQM010000044.1"/>
</dbReference>
<keyword evidence="1" id="KW-0472">Membrane</keyword>
<reference evidence="2 3" key="1">
    <citation type="journal article" date="2019" name="Int. J. Syst. Evol. Microbiol.">
        <title>The Global Catalogue of Microorganisms (GCM) 10K type strain sequencing project: providing services to taxonomists for standard genome sequencing and annotation.</title>
        <authorList>
            <consortium name="The Broad Institute Genomics Platform"/>
            <consortium name="The Broad Institute Genome Sequencing Center for Infectious Disease"/>
            <person name="Wu L."/>
            <person name="Ma J."/>
        </authorList>
    </citation>
    <scope>NUCLEOTIDE SEQUENCE [LARGE SCALE GENOMIC DNA]</scope>
    <source>
        <strain evidence="2 3">JCM 16013</strain>
    </source>
</reference>
<gene>
    <name evidence="2" type="ORF">GCM10009838_62710</name>
</gene>
<keyword evidence="1" id="KW-0812">Transmembrane</keyword>
<comment type="caution">
    <text evidence="2">The sequence shown here is derived from an EMBL/GenBank/DDBJ whole genome shotgun (WGS) entry which is preliminary data.</text>
</comment>